<dbReference type="CDD" id="cd01335">
    <property type="entry name" value="Radical_SAM"/>
    <property type="match status" value="1"/>
</dbReference>
<dbReference type="EMBL" id="CP032489">
    <property type="protein sequence ID" value="AYD47681.1"/>
    <property type="molecule type" value="Genomic_DNA"/>
</dbReference>
<evidence type="ECO:0000256" key="1">
    <source>
        <dbReference type="ARBA" id="ARBA00001966"/>
    </source>
</evidence>
<dbReference type="InterPro" id="IPR058240">
    <property type="entry name" value="rSAM_sf"/>
</dbReference>
<dbReference type="AlphaFoldDB" id="A0A386HQG2"/>
<keyword evidence="8" id="KW-0342">GTP-binding</keyword>
<dbReference type="GO" id="GO:0051539">
    <property type="term" value="F:4 iron, 4 sulfur cluster binding"/>
    <property type="evidence" value="ECO:0007669"/>
    <property type="project" value="UniProtKB-KW"/>
</dbReference>
<proteinExistence type="predicted"/>
<dbReference type="KEGG" id="ark:D6B99_08740"/>
<dbReference type="CDD" id="cd21117">
    <property type="entry name" value="Twitch_MoaA"/>
    <property type="match status" value="1"/>
</dbReference>
<gene>
    <name evidence="12" type="primary">moaA</name>
    <name evidence="12" type="ORF">D6B99_08740</name>
</gene>
<dbReference type="GO" id="GO:0061798">
    <property type="term" value="F:GTP 3',8'-cyclase activity"/>
    <property type="evidence" value="ECO:0007669"/>
    <property type="project" value="TreeGrafter"/>
</dbReference>
<dbReference type="PANTHER" id="PTHR22960:SF0">
    <property type="entry name" value="MOLYBDENUM COFACTOR BIOSYNTHESIS PROTEIN 1"/>
    <property type="match status" value="1"/>
</dbReference>
<dbReference type="GO" id="GO:0005525">
    <property type="term" value="F:GTP binding"/>
    <property type="evidence" value="ECO:0007669"/>
    <property type="project" value="UniProtKB-KW"/>
</dbReference>
<accession>A0A386HQG2</accession>
<dbReference type="SUPFAM" id="SSF102114">
    <property type="entry name" value="Radical SAM enzymes"/>
    <property type="match status" value="1"/>
</dbReference>
<protein>
    <submittedName>
        <fullName evidence="12">GTP 3',8-cyclase MoaA</fullName>
    </submittedName>
</protein>
<dbReference type="SFLD" id="SFLDS00029">
    <property type="entry name" value="Radical_SAM"/>
    <property type="match status" value="1"/>
</dbReference>
<dbReference type="InterPro" id="IPR013785">
    <property type="entry name" value="Aldolase_TIM"/>
</dbReference>
<dbReference type="Gene3D" id="3.20.20.70">
    <property type="entry name" value="Aldolase class I"/>
    <property type="match status" value="1"/>
</dbReference>
<dbReference type="Pfam" id="PF06463">
    <property type="entry name" value="Mob_synth_C"/>
    <property type="match status" value="1"/>
</dbReference>
<name>A0A386HQG2_9BACT</name>
<feature type="domain" description="Radical SAM core" evidence="11">
    <location>
        <begin position="6"/>
        <end position="216"/>
    </location>
</feature>
<dbReference type="Pfam" id="PF04055">
    <property type="entry name" value="Radical_SAM"/>
    <property type="match status" value="1"/>
</dbReference>
<keyword evidence="2" id="KW-0004">4Fe-4S</keyword>
<dbReference type="Proteomes" id="UP000266118">
    <property type="component" value="Chromosome"/>
</dbReference>
<dbReference type="GO" id="GO:0061799">
    <property type="term" value="F:cyclic pyranopterin monophosphate synthase activity"/>
    <property type="evidence" value="ECO:0007669"/>
    <property type="project" value="TreeGrafter"/>
</dbReference>
<dbReference type="InterPro" id="IPR050105">
    <property type="entry name" value="MoCo_biosynth_MoaA/MoaC"/>
</dbReference>
<dbReference type="InterPro" id="IPR010505">
    <property type="entry name" value="MoaA_twitch"/>
</dbReference>
<keyword evidence="9" id="KW-0501">Molybdenum cofactor biosynthesis</keyword>
<keyword evidence="10" id="KW-0456">Lyase</keyword>
<dbReference type="GO" id="GO:0006777">
    <property type="term" value="P:Mo-molybdopterin cofactor biosynthetic process"/>
    <property type="evidence" value="ECO:0007669"/>
    <property type="project" value="UniProtKB-KW"/>
</dbReference>
<dbReference type="GO" id="GO:0046872">
    <property type="term" value="F:metal ion binding"/>
    <property type="evidence" value="ECO:0007669"/>
    <property type="project" value="UniProtKB-KW"/>
</dbReference>
<keyword evidence="7" id="KW-0411">Iron-sulfur</keyword>
<dbReference type="PANTHER" id="PTHR22960">
    <property type="entry name" value="MOLYBDOPTERIN COFACTOR SYNTHESIS PROTEIN A"/>
    <property type="match status" value="1"/>
</dbReference>
<keyword evidence="5" id="KW-0547">Nucleotide-binding</keyword>
<dbReference type="InterPro" id="IPR007197">
    <property type="entry name" value="rSAM"/>
</dbReference>
<dbReference type="PROSITE" id="PS51918">
    <property type="entry name" value="RADICAL_SAM"/>
    <property type="match status" value="1"/>
</dbReference>
<evidence type="ECO:0000313" key="13">
    <source>
        <dbReference type="Proteomes" id="UP000266118"/>
    </source>
</evidence>
<reference evidence="12 13" key="1">
    <citation type="submission" date="2018-09" db="EMBL/GenBank/DDBJ databases">
        <title>Arachidicoccus sp. nov., a bacterium isolated from soil.</title>
        <authorList>
            <person name="Weon H.-Y."/>
            <person name="Kwon S.-W."/>
            <person name="Lee S.A."/>
        </authorList>
    </citation>
    <scope>NUCLEOTIDE SEQUENCE [LARGE SCALE GENOMIC DNA]</scope>
    <source>
        <strain evidence="12 13">KIS59-12</strain>
    </source>
</reference>
<evidence type="ECO:0000256" key="3">
    <source>
        <dbReference type="ARBA" id="ARBA00022691"/>
    </source>
</evidence>
<keyword evidence="13" id="KW-1185">Reference proteome</keyword>
<dbReference type="OrthoDB" id="9763993at2"/>
<evidence type="ECO:0000256" key="4">
    <source>
        <dbReference type="ARBA" id="ARBA00022723"/>
    </source>
</evidence>
<organism evidence="12 13">
    <name type="scientific">Arachidicoccus soli</name>
    <dbReference type="NCBI Taxonomy" id="2341117"/>
    <lineage>
        <taxon>Bacteria</taxon>
        <taxon>Pseudomonadati</taxon>
        <taxon>Bacteroidota</taxon>
        <taxon>Chitinophagia</taxon>
        <taxon>Chitinophagales</taxon>
        <taxon>Chitinophagaceae</taxon>
        <taxon>Arachidicoccus</taxon>
    </lineage>
</organism>
<evidence type="ECO:0000256" key="7">
    <source>
        <dbReference type="ARBA" id="ARBA00023014"/>
    </source>
</evidence>
<keyword evidence="4" id="KW-0479">Metal-binding</keyword>
<evidence type="ECO:0000256" key="8">
    <source>
        <dbReference type="ARBA" id="ARBA00023134"/>
    </source>
</evidence>
<dbReference type="NCBIfam" id="TIGR02666">
    <property type="entry name" value="moaA"/>
    <property type="match status" value="1"/>
</dbReference>
<evidence type="ECO:0000256" key="6">
    <source>
        <dbReference type="ARBA" id="ARBA00023004"/>
    </source>
</evidence>
<evidence type="ECO:0000256" key="2">
    <source>
        <dbReference type="ARBA" id="ARBA00022485"/>
    </source>
</evidence>
<dbReference type="InterPro" id="IPR040064">
    <property type="entry name" value="MoaA-like"/>
</dbReference>
<dbReference type="SFLD" id="SFLDG01386">
    <property type="entry name" value="main_SPASM_domain-containing"/>
    <property type="match status" value="1"/>
</dbReference>
<sequence>MQLTDTFGRVHNYLRLSLTHHCNFKCIYCMPQTHAAFPAKSIMNADEIDAFANIFYTLGVNKIRLTGGEPLLRKDAGEIIERLSKYPVALSITTNGARLHHYLSSFKRAGLKSVNISLDTLQEKKFLAITKTNFFSQVWENIHQMLHEGFRVKINMVLMKGVNDEEIIDFVALTKDTDLEVRFIEYMPFNGNLWESKKVMSQTELLGLIAAKYNFSSKTGNLHDTANHYQVDNFLGSFATISTMSHPFCSGCNRMRLTADGKMKNCLFSKKETDLLTAYRNGEDVVPFIKQSILEKAFATGGQFYGDFNKINVSNIRNRSMVDIGG</sequence>
<evidence type="ECO:0000259" key="11">
    <source>
        <dbReference type="PROSITE" id="PS51918"/>
    </source>
</evidence>
<dbReference type="SMART" id="SM00729">
    <property type="entry name" value="Elp3"/>
    <property type="match status" value="1"/>
</dbReference>
<evidence type="ECO:0000313" key="12">
    <source>
        <dbReference type="EMBL" id="AYD47681.1"/>
    </source>
</evidence>
<dbReference type="InterPro" id="IPR013483">
    <property type="entry name" value="MoaA"/>
</dbReference>
<dbReference type="InterPro" id="IPR006638">
    <property type="entry name" value="Elp3/MiaA/NifB-like_rSAM"/>
</dbReference>
<dbReference type="SFLD" id="SFLDG01383">
    <property type="entry name" value="cyclic_pyranopterin_phosphate"/>
    <property type="match status" value="1"/>
</dbReference>
<evidence type="ECO:0000256" key="5">
    <source>
        <dbReference type="ARBA" id="ARBA00022741"/>
    </source>
</evidence>
<evidence type="ECO:0000256" key="10">
    <source>
        <dbReference type="ARBA" id="ARBA00023239"/>
    </source>
</evidence>
<keyword evidence="3" id="KW-0949">S-adenosyl-L-methionine</keyword>
<dbReference type="RefSeq" id="WP_119987101.1">
    <property type="nucleotide sequence ID" value="NZ_CP032489.1"/>
</dbReference>
<keyword evidence="6" id="KW-0408">Iron</keyword>
<comment type="cofactor">
    <cofactor evidence="1">
        <name>[4Fe-4S] cluster</name>
        <dbReference type="ChEBI" id="CHEBI:49883"/>
    </cofactor>
</comment>
<evidence type="ECO:0000256" key="9">
    <source>
        <dbReference type="ARBA" id="ARBA00023150"/>
    </source>
</evidence>
<dbReference type="SFLD" id="SFLDG01067">
    <property type="entry name" value="SPASM/twitch_domain_containing"/>
    <property type="match status" value="1"/>
</dbReference>